<comment type="caution">
    <text evidence="1">The sequence shown here is derived from an EMBL/GenBank/DDBJ whole genome shotgun (WGS) entry which is preliminary data.</text>
</comment>
<reference evidence="1" key="2">
    <citation type="journal article" date="2020" name="Front. Microbiol.">
        <title>Genetic Variants of the DSF Quorum Sensing System in Stenotrophomonas maltophilia Influence Virulence and Resistance Phenotypes Among Genotypically Diverse Clinical Isolates.</title>
        <authorList>
            <person name="Yero D."/>
            <person name="Huedo P."/>
            <person name="Conchillo-Sole O."/>
            <person name="Martinez-Servat S."/>
            <person name="Mamat U."/>
            <person name="Coves X."/>
            <person name="Llanas F."/>
            <person name="Roca I."/>
            <person name="Vila J."/>
            <person name="Schaible U.E."/>
            <person name="Daura X."/>
            <person name="Gibert I."/>
        </authorList>
    </citation>
    <scope>NUCLEOTIDE SEQUENCE</scope>
    <source>
        <strain evidence="1">OG156</strain>
    </source>
</reference>
<dbReference type="Proteomes" id="UP000822271">
    <property type="component" value="Unassembled WGS sequence"/>
</dbReference>
<accession>A0A2J0T0H2</accession>
<dbReference type="AlphaFoldDB" id="A0A2J0T0H2"/>
<evidence type="ECO:0000313" key="1">
    <source>
        <dbReference type="EMBL" id="MBA0312130.1"/>
    </source>
</evidence>
<protein>
    <submittedName>
        <fullName evidence="1">Uncharacterized protein</fullName>
    </submittedName>
</protein>
<gene>
    <name evidence="1" type="ORF">D7Y33_14125</name>
</gene>
<name>A0A2J0T0H2_STEMA</name>
<dbReference type="EMBL" id="RAUE01000024">
    <property type="protein sequence ID" value="MBA0312130.1"/>
    <property type="molecule type" value="Genomic_DNA"/>
</dbReference>
<organism evidence="1 2">
    <name type="scientific">Stenotrophomonas maltophilia</name>
    <name type="common">Pseudomonas maltophilia</name>
    <name type="synonym">Xanthomonas maltophilia</name>
    <dbReference type="NCBI Taxonomy" id="40324"/>
    <lineage>
        <taxon>Bacteria</taxon>
        <taxon>Pseudomonadati</taxon>
        <taxon>Pseudomonadota</taxon>
        <taxon>Gammaproteobacteria</taxon>
        <taxon>Lysobacterales</taxon>
        <taxon>Lysobacteraceae</taxon>
        <taxon>Stenotrophomonas</taxon>
        <taxon>Stenotrophomonas maltophilia group</taxon>
    </lineage>
</organism>
<sequence length="76" mass="8240">MSTLVDTVEFTRYLTDVSTKVDTYQQLPESVGGGAMWVGRTVGAMDGAIEPPRMGLRRVLPTHMAPPNQQKASSGF</sequence>
<reference evidence="1" key="1">
    <citation type="submission" date="2018-09" db="EMBL/GenBank/DDBJ databases">
        <authorList>
            <person name="Groschel M."/>
            <person name="Kohl T."/>
            <person name="Conchillo-Sole O."/>
            <person name="Mamat U."/>
            <person name="Yero D."/>
            <person name="Niemann S."/>
            <person name="Daura X."/>
            <person name="Gibert I."/>
        </authorList>
    </citation>
    <scope>NUCLEOTIDE SEQUENCE</scope>
    <source>
        <strain evidence="1">OG156</strain>
    </source>
</reference>
<evidence type="ECO:0000313" key="2">
    <source>
        <dbReference type="Proteomes" id="UP000822271"/>
    </source>
</evidence>
<proteinExistence type="predicted"/>